<dbReference type="Pfam" id="PF12937">
    <property type="entry name" value="F-box-like"/>
    <property type="match status" value="1"/>
</dbReference>
<evidence type="ECO:0000313" key="2">
    <source>
        <dbReference type="EMBL" id="AGO85705.1"/>
    </source>
</evidence>
<dbReference type="EMBL" id="KC977571">
    <property type="protein sequence ID" value="AGO85705.1"/>
    <property type="molecule type" value="Genomic_DNA"/>
</dbReference>
<dbReference type="KEGG" id="vg:16607492"/>
<dbReference type="SUPFAM" id="SSF140860">
    <property type="entry name" value="Pseudo ankyrin repeat-like"/>
    <property type="match status" value="1"/>
</dbReference>
<dbReference type="Gene3D" id="1.20.1280.50">
    <property type="match status" value="1"/>
</dbReference>
<reference evidence="2 3" key="1">
    <citation type="journal article" date="2013" name="Science">
        <title>Pandoraviruses: amoeba viruses with genomes up to 2.5 Mb reaching that of parasitic eukaryotes.</title>
        <authorList>
            <person name="Philippe N."/>
            <person name="Legendre M."/>
            <person name="Doutre G."/>
            <person name="Coute Y."/>
            <person name="Poirot O."/>
            <person name="Lescot M."/>
            <person name="Arslan D."/>
            <person name="Seltzer V."/>
            <person name="Bertaux L."/>
            <person name="Bruley C."/>
            <person name="Garin J."/>
            <person name="Claverie J.M."/>
            <person name="Abergel C."/>
        </authorList>
    </citation>
    <scope>NUCLEOTIDE SEQUENCE [LARGE SCALE GENOMIC DNA]</scope>
</reference>
<protein>
    <submittedName>
        <fullName evidence="2">F-box domain containing protein</fullName>
    </submittedName>
</protein>
<gene>
    <name evidence="2" type="ORF">psal_cds_1324</name>
</gene>
<dbReference type="RefSeq" id="YP_008438784.1">
    <property type="nucleotide sequence ID" value="NC_022098.1"/>
</dbReference>
<dbReference type="GeneID" id="16607492"/>
<dbReference type="PANTHER" id="PTHR46586">
    <property type="entry name" value="ANKYRIN REPEAT-CONTAINING PROTEIN"/>
    <property type="match status" value="1"/>
</dbReference>
<dbReference type="CDD" id="cd09917">
    <property type="entry name" value="F-box_SF"/>
    <property type="match status" value="1"/>
</dbReference>
<evidence type="ECO:0000313" key="3">
    <source>
        <dbReference type="Proteomes" id="UP000204584"/>
    </source>
</evidence>
<feature type="domain" description="F-box" evidence="1">
    <location>
        <begin position="17"/>
        <end position="55"/>
    </location>
</feature>
<organism evidence="2 3">
    <name type="scientific">Pandoravirus salinus</name>
    <dbReference type="NCBI Taxonomy" id="1349410"/>
    <lineage>
        <taxon>Viruses</taxon>
        <taxon>Pandoravirus</taxon>
    </lineage>
</organism>
<dbReference type="InterPro" id="IPR036047">
    <property type="entry name" value="F-box-like_dom_sf"/>
</dbReference>
<keyword evidence="3" id="KW-1185">Reference proteome</keyword>
<accession>S4W5Q1</accession>
<name>S4W5Q1_9VIRU</name>
<dbReference type="InterPro" id="IPR052050">
    <property type="entry name" value="SecEffector_AnkRepeat"/>
</dbReference>
<dbReference type="PANTHER" id="PTHR46586:SF3">
    <property type="entry name" value="ANKYRIN REPEAT-CONTAINING PROTEIN"/>
    <property type="match status" value="1"/>
</dbReference>
<proteinExistence type="predicted"/>
<dbReference type="InterPro" id="IPR001810">
    <property type="entry name" value="F-box_dom"/>
</dbReference>
<sequence length="201" mass="21930">MRTHAAITEAVSTQRMDLPDEIILCILGFLPCVVVRFSAGAVSRQWRRVAADAALATCLTEFDNTTSGVCDCAAEKGHLACLMYARAIGCPWSKDTLCYAALGGCLDCLTYAHLAGAPCYDEQVCWSAAEGGSLACLTYARDVIKCTWDEGTIDLAARNGHLHILVYAEENDCPCSEWAHSEAAKNGHTECLQFIYDHYYE</sequence>
<dbReference type="Proteomes" id="UP000204584">
    <property type="component" value="Segment"/>
</dbReference>
<evidence type="ECO:0000259" key="1">
    <source>
        <dbReference type="Pfam" id="PF12937"/>
    </source>
</evidence>
<dbReference type="SUPFAM" id="SSF81383">
    <property type="entry name" value="F-box domain"/>
    <property type="match status" value="1"/>
</dbReference>